<feature type="region of interest" description="Disordered" evidence="1">
    <location>
        <begin position="22"/>
        <end position="56"/>
    </location>
</feature>
<comment type="caution">
    <text evidence="2">The sequence shown here is derived from an EMBL/GenBank/DDBJ whole genome shotgun (WGS) entry which is preliminary data.</text>
</comment>
<reference evidence="2 3" key="1">
    <citation type="journal article" date="2020" name="G3 (Bethesda)">
        <title>Improved Reference Genome for Cyclotella cryptica CCMP332, a Model for Cell Wall Morphogenesis, Salinity Adaptation, and Lipid Production in Diatoms (Bacillariophyta).</title>
        <authorList>
            <person name="Roberts W.R."/>
            <person name="Downey K.M."/>
            <person name="Ruck E.C."/>
            <person name="Traller J.C."/>
            <person name="Alverson A.J."/>
        </authorList>
    </citation>
    <scope>NUCLEOTIDE SEQUENCE [LARGE SCALE GENOMIC DNA]</scope>
    <source>
        <strain evidence="2 3">CCMP332</strain>
    </source>
</reference>
<accession>A0ABD3PGI2</accession>
<name>A0ABD3PGI2_9STRA</name>
<protein>
    <submittedName>
        <fullName evidence="2">Uncharacterized protein</fullName>
    </submittedName>
</protein>
<evidence type="ECO:0000313" key="3">
    <source>
        <dbReference type="Proteomes" id="UP001516023"/>
    </source>
</evidence>
<dbReference type="Proteomes" id="UP001516023">
    <property type="component" value="Unassembled WGS sequence"/>
</dbReference>
<evidence type="ECO:0000256" key="1">
    <source>
        <dbReference type="SAM" id="MobiDB-lite"/>
    </source>
</evidence>
<sequence length="232" mass="25872">MTAIKFEPEAILRFLDTARLSPPCESSSDLPRKPPLSCEAAAEGTSSVIVPPGSESTPFPPCSDDCCPDLLSLDSDEEDCLSLSSCSSASSTSRGGHERRVSFATPLVTEVNFRARTPESDKPLLFYSEKETTRFRQLYRQERKLMEVSDEESDVQIVTEAPSNQEADGESSVPVEPLGRRRISRVVVEHNDNLETFYDFNDLSNPLHEREASGNDVFFDNDSFWSGSITWY</sequence>
<evidence type="ECO:0000313" key="2">
    <source>
        <dbReference type="EMBL" id="KAL3786749.1"/>
    </source>
</evidence>
<dbReference type="EMBL" id="JABMIG020000188">
    <property type="protein sequence ID" value="KAL3786749.1"/>
    <property type="molecule type" value="Genomic_DNA"/>
</dbReference>
<dbReference type="AlphaFoldDB" id="A0ABD3PGI2"/>
<gene>
    <name evidence="2" type="ORF">HJC23_005312</name>
</gene>
<keyword evidence="3" id="KW-1185">Reference proteome</keyword>
<organism evidence="2 3">
    <name type="scientific">Cyclotella cryptica</name>
    <dbReference type="NCBI Taxonomy" id="29204"/>
    <lineage>
        <taxon>Eukaryota</taxon>
        <taxon>Sar</taxon>
        <taxon>Stramenopiles</taxon>
        <taxon>Ochrophyta</taxon>
        <taxon>Bacillariophyta</taxon>
        <taxon>Coscinodiscophyceae</taxon>
        <taxon>Thalassiosirophycidae</taxon>
        <taxon>Stephanodiscales</taxon>
        <taxon>Stephanodiscaceae</taxon>
        <taxon>Cyclotella</taxon>
    </lineage>
</organism>
<proteinExistence type="predicted"/>